<reference evidence="2" key="1">
    <citation type="submission" date="2022-04" db="EMBL/GenBank/DDBJ databases">
        <title>Tomato heritable bacteria conferring resistance against bacterial wilt.</title>
        <authorList>
            <person name="Yin J."/>
        </authorList>
    </citation>
    <scope>NUCLEOTIDE SEQUENCE</scope>
    <source>
        <strain evidence="2">Cra20</strain>
    </source>
</reference>
<keyword evidence="1" id="KW-1133">Transmembrane helix</keyword>
<comment type="caution">
    <text evidence="2">The sequence shown here is derived from an EMBL/GenBank/DDBJ whole genome shotgun (WGS) entry which is preliminary data.</text>
</comment>
<feature type="transmembrane region" description="Helical" evidence="1">
    <location>
        <begin position="12"/>
        <end position="33"/>
    </location>
</feature>
<feature type="transmembrane region" description="Helical" evidence="1">
    <location>
        <begin position="94"/>
        <end position="115"/>
    </location>
</feature>
<keyword evidence="1" id="KW-0812">Transmembrane</keyword>
<organism evidence="2">
    <name type="scientific">Sphingomonas psychrotolerans</name>
    <dbReference type="NCBI Taxonomy" id="1327635"/>
    <lineage>
        <taxon>Bacteria</taxon>
        <taxon>Pseudomonadati</taxon>
        <taxon>Pseudomonadota</taxon>
        <taxon>Alphaproteobacteria</taxon>
        <taxon>Sphingomonadales</taxon>
        <taxon>Sphingomonadaceae</taxon>
        <taxon>Sphingomonas</taxon>
    </lineage>
</organism>
<evidence type="ECO:0000313" key="2">
    <source>
        <dbReference type="EMBL" id="MDT8760858.1"/>
    </source>
</evidence>
<keyword evidence="1" id="KW-0472">Membrane</keyword>
<gene>
    <name evidence="2" type="ORF">MZO42_19330</name>
</gene>
<proteinExistence type="predicted"/>
<feature type="transmembrane region" description="Helical" evidence="1">
    <location>
        <begin position="39"/>
        <end position="58"/>
    </location>
</feature>
<feature type="transmembrane region" description="Helical" evidence="1">
    <location>
        <begin position="70"/>
        <end position="88"/>
    </location>
</feature>
<evidence type="ECO:0000256" key="1">
    <source>
        <dbReference type="SAM" id="Phobius"/>
    </source>
</evidence>
<dbReference type="EMBL" id="JALMLT010000006">
    <property type="protein sequence ID" value="MDT8760858.1"/>
    <property type="molecule type" value="Genomic_DNA"/>
</dbReference>
<accession>A0ABU3N8M0</accession>
<sequence length="128" mass="13207">MTEANETSARRSYQAGVAVASVTSFLTVWTTIVRDDGNGIGFFLLIMAAGVGGFAASFRAAGMARTMAGVAIMQLTLGLAIATAPVTASIPGAVARILLFTGISMTLWLVSAAFFRTAARRDQETAAA</sequence>
<protein>
    <submittedName>
        <fullName evidence="2">Uncharacterized protein</fullName>
    </submittedName>
</protein>
<name>A0ABU3N8M0_9SPHN</name>